<evidence type="ECO:0000259" key="8">
    <source>
        <dbReference type="PROSITE" id="PS50893"/>
    </source>
</evidence>
<dbReference type="RefSeq" id="WP_200391103.1">
    <property type="nucleotide sequence ID" value="NZ_JAENIO010000011.1"/>
</dbReference>
<dbReference type="Proteomes" id="UP000604083">
    <property type="component" value="Unassembled WGS sequence"/>
</dbReference>
<feature type="transmembrane region" description="Helical" evidence="7">
    <location>
        <begin position="20"/>
        <end position="40"/>
    </location>
</feature>
<evidence type="ECO:0000313" key="10">
    <source>
        <dbReference type="EMBL" id="MBK1833669.1"/>
    </source>
</evidence>
<dbReference type="GO" id="GO:0005886">
    <property type="term" value="C:plasma membrane"/>
    <property type="evidence" value="ECO:0007669"/>
    <property type="project" value="UniProtKB-SubCell"/>
</dbReference>
<feature type="transmembrane region" description="Helical" evidence="7">
    <location>
        <begin position="269"/>
        <end position="290"/>
    </location>
</feature>
<keyword evidence="11" id="KW-1185">Reference proteome</keyword>
<accession>A0A934RLM4</accession>
<evidence type="ECO:0000256" key="1">
    <source>
        <dbReference type="ARBA" id="ARBA00004651"/>
    </source>
</evidence>
<dbReference type="GO" id="GO:0034040">
    <property type="term" value="F:ATPase-coupled lipid transmembrane transporter activity"/>
    <property type="evidence" value="ECO:0007669"/>
    <property type="project" value="TreeGrafter"/>
</dbReference>
<reference evidence="10" key="1">
    <citation type="submission" date="2021-01" db="EMBL/GenBank/DDBJ databases">
        <title>Modified the classification status of verrucomicrobia.</title>
        <authorList>
            <person name="Feng X."/>
        </authorList>
    </citation>
    <scope>NUCLEOTIDE SEQUENCE</scope>
    <source>
        <strain evidence="10">KCTC 12986</strain>
    </source>
</reference>
<evidence type="ECO:0000313" key="11">
    <source>
        <dbReference type="Proteomes" id="UP000604083"/>
    </source>
</evidence>
<keyword evidence="4 10" id="KW-0067">ATP-binding</keyword>
<dbReference type="PROSITE" id="PS50893">
    <property type="entry name" value="ABC_TRANSPORTER_2"/>
    <property type="match status" value="1"/>
</dbReference>
<protein>
    <submittedName>
        <fullName evidence="10">ABC transporter ATP-binding protein</fullName>
    </submittedName>
</protein>
<dbReference type="GO" id="GO:0140359">
    <property type="term" value="F:ABC-type transporter activity"/>
    <property type="evidence" value="ECO:0007669"/>
    <property type="project" value="InterPro"/>
</dbReference>
<feature type="transmembrane region" description="Helical" evidence="7">
    <location>
        <begin position="77"/>
        <end position="98"/>
    </location>
</feature>
<evidence type="ECO:0000259" key="9">
    <source>
        <dbReference type="PROSITE" id="PS50929"/>
    </source>
</evidence>
<gene>
    <name evidence="10" type="ORF">JIN78_06300</name>
</gene>
<evidence type="ECO:0000256" key="5">
    <source>
        <dbReference type="ARBA" id="ARBA00022989"/>
    </source>
</evidence>
<feature type="domain" description="ABC transmembrane type-1" evidence="9">
    <location>
        <begin position="66"/>
        <end position="325"/>
    </location>
</feature>
<dbReference type="PANTHER" id="PTHR24221:SF654">
    <property type="entry name" value="ATP-BINDING CASSETTE SUB-FAMILY B MEMBER 6"/>
    <property type="match status" value="1"/>
</dbReference>
<dbReference type="Gene3D" id="1.20.1560.10">
    <property type="entry name" value="ABC transporter type 1, transmembrane domain"/>
    <property type="match status" value="1"/>
</dbReference>
<dbReference type="EMBL" id="JAENIO010000011">
    <property type="protein sequence ID" value="MBK1833669.1"/>
    <property type="molecule type" value="Genomic_DNA"/>
</dbReference>
<evidence type="ECO:0000256" key="6">
    <source>
        <dbReference type="ARBA" id="ARBA00023136"/>
    </source>
</evidence>
<evidence type="ECO:0000256" key="4">
    <source>
        <dbReference type="ARBA" id="ARBA00022840"/>
    </source>
</evidence>
<dbReference type="Pfam" id="PF00664">
    <property type="entry name" value="ABC_membrane"/>
    <property type="match status" value="1"/>
</dbReference>
<dbReference type="Pfam" id="PF00005">
    <property type="entry name" value="ABC_tran"/>
    <property type="match status" value="1"/>
</dbReference>
<keyword evidence="5 7" id="KW-1133">Transmembrane helix</keyword>
<dbReference type="InterPro" id="IPR011527">
    <property type="entry name" value="ABC1_TM_dom"/>
</dbReference>
<keyword evidence="3" id="KW-0547">Nucleotide-binding</keyword>
<dbReference type="InterPro" id="IPR036640">
    <property type="entry name" value="ABC1_TM_sf"/>
</dbReference>
<dbReference type="SUPFAM" id="SSF52540">
    <property type="entry name" value="P-loop containing nucleoside triphosphate hydrolases"/>
    <property type="match status" value="1"/>
</dbReference>
<dbReference type="GO" id="GO:0005524">
    <property type="term" value="F:ATP binding"/>
    <property type="evidence" value="ECO:0007669"/>
    <property type="project" value="UniProtKB-KW"/>
</dbReference>
<evidence type="ECO:0000256" key="7">
    <source>
        <dbReference type="SAM" id="Phobius"/>
    </source>
</evidence>
<dbReference type="AlphaFoldDB" id="A0A934RLM4"/>
<dbReference type="SUPFAM" id="SSF90123">
    <property type="entry name" value="ABC transporter transmembrane region"/>
    <property type="match status" value="1"/>
</dbReference>
<dbReference type="InterPro" id="IPR003593">
    <property type="entry name" value="AAA+_ATPase"/>
</dbReference>
<evidence type="ECO:0000256" key="3">
    <source>
        <dbReference type="ARBA" id="ARBA00022741"/>
    </source>
</evidence>
<comment type="caution">
    <text evidence="10">The sequence shown here is derived from an EMBL/GenBank/DDBJ whole genome shotgun (WGS) entry which is preliminary data.</text>
</comment>
<dbReference type="SMART" id="SM00382">
    <property type="entry name" value="AAA"/>
    <property type="match status" value="1"/>
</dbReference>
<dbReference type="PROSITE" id="PS50929">
    <property type="entry name" value="ABC_TM1F"/>
    <property type="match status" value="1"/>
</dbReference>
<evidence type="ECO:0000256" key="2">
    <source>
        <dbReference type="ARBA" id="ARBA00022692"/>
    </source>
</evidence>
<dbReference type="PANTHER" id="PTHR24221">
    <property type="entry name" value="ATP-BINDING CASSETTE SUB-FAMILY B"/>
    <property type="match status" value="1"/>
</dbReference>
<dbReference type="InterPro" id="IPR039421">
    <property type="entry name" value="Type_1_exporter"/>
</dbReference>
<dbReference type="InterPro" id="IPR027417">
    <property type="entry name" value="P-loop_NTPase"/>
</dbReference>
<proteinExistence type="predicted"/>
<name>A0A934RLM4_9BACT</name>
<keyword evidence="2 7" id="KW-0812">Transmembrane</keyword>
<organism evidence="10 11">
    <name type="scientific">Roseibacillus ishigakijimensis</name>
    <dbReference type="NCBI Taxonomy" id="454146"/>
    <lineage>
        <taxon>Bacteria</taxon>
        <taxon>Pseudomonadati</taxon>
        <taxon>Verrucomicrobiota</taxon>
        <taxon>Verrucomicrobiia</taxon>
        <taxon>Verrucomicrobiales</taxon>
        <taxon>Verrucomicrobiaceae</taxon>
        <taxon>Roseibacillus</taxon>
    </lineage>
</organism>
<dbReference type="Gene3D" id="3.40.50.300">
    <property type="entry name" value="P-loop containing nucleotide triphosphate hydrolases"/>
    <property type="match status" value="1"/>
</dbReference>
<dbReference type="PROSITE" id="PS00211">
    <property type="entry name" value="ABC_TRANSPORTER_1"/>
    <property type="match status" value="1"/>
</dbReference>
<feature type="domain" description="ABC transporter" evidence="8">
    <location>
        <begin position="359"/>
        <end position="578"/>
    </location>
</feature>
<feature type="transmembrane region" description="Helical" evidence="7">
    <location>
        <begin position="184"/>
        <end position="205"/>
    </location>
</feature>
<dbReference type="CDD" id="cd18552">
    <property type="entry name" value="ABC_6TM_MsbA_like"/>
    <property type="match status" value="1"/>
</dbReference>
<dbReference type="InterPro" id="IPR017871">
    <property type="entry name" value="ABC_transporter-like_CS"/>
</dbReference>
<keyword evidence="6 7" id="KW-0472">Membrane</keyword>
<dbReference type="GO" id="GO:0016887">
    <property type="term" value="F:ATP hydrolysis activity"/>
    <property type="evidence" value="ECO:0007669"/>
    <property type="project" value="InterPro"/>
</dbReference>
<dbReference type="FunFam" id="3.40.50.300:FF:000218">
    <property type="entry name" value="Multidrug ABC transporter ATP-binding protein"/>
    <property type="match status" value="1"/>
</dbReference>
<sequence>MFAEFRPLFPHLKPLIPKFLLGLAAGVLYGVATGAGLPLLSDTALPLIFQNEEKMAEVPQWFLSFNEFVFGGDLNRLLVASCFFIPFVFLLRAVGGYFSGYFMNEVGIRAIENFRCEVFERLLKLPLRFYGEHASGDLLSRVLGDTRAMQTAVTKSAGDTIKQPMVLVFAFSYLVSKAIEEEGVFFALVGGITVPLLVFPIRILGKRLKKRSLAMQEKTGVISGITSEVIQNPLEVRAYNLESQLGGTFGKLSAQRRNLELRLVRYRSLLSPIVEVVAAIGFAFSLYLGAQKGMGLEDFLGMATALFMTYEPIKKLGQLHGVLEQAKASMNRVRLILDSEDELPDPVHPQALEKLRGEVRFEEVRFSYGAEEILKGVSLSISPGETVALVGESGGGKTTFVNLIPRFFEATSGAVRVDGYDVRTLRKQDLRAQIALVPQMPVLFRGTIRENILMGRPGATEAEVEEAARLAFAHDFILRQEKGYDTEVSEKGSTLSGGQRQRIAIARAFLKDAPILIMDEATSALDAESEEKVREALAELSKGRTTIVITHRESTLQAADRVFVFEKGVVREGGADQH</sequence>
<dbReference type="InterPro" id="IPR003439">
    <property type="entry name" value="ABC_transporter-like_ATP-bd"/>
</dbReference>
<comment type="subcellular location">
    <subcellularLocation>
        <location evidence="1">Cell membrane</location>
        <topology evidence="1">Multi-pass membrane protein</topology>
    </subcellularLocation>
</comment>